<feature type="region of interest" description="Disordered" evidence="2">
    <location>
        <begin position="14"/>
        <end position="45"/>
    </location>
</feature>
<feature type="compositionally biased region" description="Basic and acidic residues" evidence="2">
    <location>
        <begin position="35"/>
        <end position="45"/>
    </location>
</feature>
<accession>A0AAE9D5U9</accession>
<feature type="region of interest" description="Disordered" evidence="2">
    <location>
        <begin position="296"/>
        <end position="389"/>
    </location>
</feature>
<feature type="compositionally biased region" description="Polar residues" evidence="2">
    <location>
        <begin position="366"/>
        <end position="379"/>
    </location>
</feature>
<feature type="coiled-coil region" evidence="1">
    <location>
        <begin position="140"/>
        <end position="167"/>
    </location>
</feature>
<reference evidence="3 4" key="1">
    <citation type="submission" date="2022-05" db="EMBL/GenBank/DDBJ databases">
        <title>Chromosome-level reference genomes for two strains of Caenorhabditis briggsae: an improved platform for comparative genomics.</title>
        <authorList>
            <person name="Stevens L."/>
            <person name="Andersen E.C."/>
        </authorList>
    </citation>
    <scope>NUCLEOTIDE SEQUENCE [LARGE SCALE GENOMIC DNA]</scope>
    <source>
        <strain evidence="3">QX1410_ONT</strain>
        <tissue evidence="3">Whole-organism</tissue>
    </source>
</reference>
<feature type="compositionally biased region" description="Basic and acidic residues" evidence="2">
    <location>
        <begin position="334"/>
        <end position="343"/>
    </location>
</feature>
<dbReference type="AlphaFoldDB" id="A0AAE9D5U9"/>
<evidence type="ECO:0000313" key="4">
    <source>
        <dbReference type="Proteomes" id="UP000827892"/>
    </source>
</evidence>
<evidence type="ECO:0000256" key="1">
    <source>
        <dbReference type="SAM" id="Coils"/>
    </source>
</evidence>
<gene>
    <name evidence="3" type="ORF">L3Y34_005227</name>
</gene>
<dbReference type="EMBL" id="CP090894">
    <property type="protein sequence ID" value="ULT97255.1"/>
    <property type="molecule type" value="Genomic_DNA"/>
</dbReference>
<dbReference type="Proteomes" id="UP000827892">
    <property type="component" value="Chromosome IV"/>
</dbReference>
<evidence type="ECO:0000256" key="2">
    <source>
        <dbReference type="SAM" id="MobiDB-lite"/>
    </source>
</evidence>
<evidence type="ECO:0000313" key="3">
    <source>
        <dbReference type="EMBL" id="ULT97255.1"/>
    </source>
</evidence>
<proteinExistence type="predicted"/>
<dbReference type="KEGG" id="cbr:CBG_10726"/>
<name>A0AAE9D5U9_CAEBR</name>
<keyword evidence="1" id="KW-0175">Coiled coil</keyword>
<protein>
    <submittedName>
        <fullName evidence="3">Uncharacterized protein</fullName>
    </submittedName>
</protein>
<sequence>MGVSPMNIERYVEKRNQFSKELEQDDDTKPRKRRREDVEDSDLRKKMDRNCEYTKKHTKNKENITKKKKLELIEKTNRVELLDEVINRNERMATNFLSLNSKLGGTANEVYWNTYEAHKHLFISKVNEVKENDNSILKIRELFNEKKKEFEEKSEMYEESAIKAKNLPDKEKKRATNSAGSAKSRAKAEMISAELDYDVACLNYIIFQKEWLFNLSMEFAIKQKEDLYTSEQFCVRSILDRVFVALGGVFQTKPTCRVKEKNHLPKGSGIQSPVYKSNPAACEKELLSQNSHRNNLIQDHPAHTNGALPKGTRIVLSPGKDPPPESNRTMSCEHLPKDSKEFFEDSSLPKFAPSPEPWDLPYEPGSSMSLHPMPSTTTDADAPPHIYSF</sequence>
<organism evidence="3 4">
    <name type="scientific">Caenorhabditis briggsae</name>
    <dbReference type="NCBI Taxonomy" id="6238"/>
    <lineage>
        <taxon>Eukaryota</taxon>
        <taxon>Metazoa</taxon>
        <taxon>Ecdysozoa</taxon>
        <taxon>Nematoda</taxon>
        <taxon>Chromadorea</taxon>
        <taxon>Rhabditida</taxon>
        <taxon>Rhabditina</taxon>
        <taxon>Rhabditomorpha</taxon>
        <taxon>Rhabditoidea</taxon>
        <taxon>Rhabditidae</taxon>
        <taxon>Peloderinae</taxon>
        <taxon>Caenorhabditis</taxon>
    </lineage>
</organism>